<reference evidence="2" key="1">
    <citation type="submission" date="2018-05" db="EMBL/GenBank/DDBJ databases">
        <authorList>
            <person name="Du Z."/>
            <person name="Wang X."/>
        </authorList>
    </citation>
    <scope>NUCLEOTIDE SEQUENCE [LARGE SCALE GENOMIC DNA]</scope>
    <source>
        <strain evidence="2">WDS4C29</strain>
    </source>
</reference>
<name>A0A2V1P9V2_9RHOB</name>
<accession>A0A2V1P9V2</accession>
<gene>
    <name evidence="1" type="ORF">DFK10_00950</name>
</gene>
<sequence length="204" mass="21955">MEALHMLLGVLLAFGLGQVPLSEPDNLHEAEFAAPIDTVVTFARDGVLVERSALPLQGDTRLAFEQEFQDGMTYFGAFAIGKDGSYGYVSGANSIAGARDIAREECLKFTDACLIYAEIHPRGYEPPGRGVATMGPDAAGHFEAHEARPRHRAMAISEDGAYAIVWGHATQGAADRAALSDCSSYRITDLPDLRDMPCTLLPLK</sequence>
<protein>
    <submittedName>
        <fullName evidence="1">Uncharacterized protein</fullName>
    </submittedName>
</protein>
<proteinExistence type="predicted"/>
<organism evidence="1 2">
    <name type="scientific">Salibaculum griseiflavum</name>
    <dbReference type="NCBI Taxonomy" id="1914409"/>
    <lineage>
        <taxon>Bacteria</taxon>
        <taxon>Pseudomonadati</taxon>
        <taxon>Pseudomonadota</taxon>
        <taxon>Alphaproteobacteria</taxon>
        <taxon>Rhodobacterales</taxon>
        <taxon>Roseobacteraceae</taxon>
        <taxon>Salibaculum</taxon>
    </lineage>
</organism>
<dbReference type="Proteomes" id="UP000245293">
    <property type="component" value="Unassembled WGS sequence"/>
</dbReference>
<keyword evidence="2" id="KW-1185">Reference proteome</keyword>
<comment type="caution">
    <text evidence="1">The sequence shown here is derived from an EMBL/GenBank/DDBJ whole genome shotgun (WGS) entry which is preliminary data.</text>
</comment>
<dbReference type="AlphaFoldDB" id="A0A2V1P9V2"/>
<evidence type="ECO:0000313" key="1">
    <source>
        <dbReference type="EMBL" id="PWG18520.1"/>
    </source>
</evidence>
<dbReference type="EMBL" id="QETF01000001">
    <property type="protein sequence ID" value="PWG18520.1"/>
    <property type="molecule type" value="Genomic_DNA"/>
</dbReference>
<evidence type="ECO:0000313" key="2">
    <source>
        <dbReference type="Proteomes" id="UP000245293"/>
    </source>
</evidence>